<feature type="transmembrane region" description="Helical" evidence="1">
    <location>
        <begin position="46"/>
        <end position="70"/>
    </location>
</feature>
<keyword evidence="3" id="KW-1185">Reference proteome</keyword>
<name>A0A850PFA7_9MYCO</name>
<keyword evidence="1" id="KW-0472">Membrane</keyword>
<proteinExistence type="predicted"/>
<dbReference type="RefSeq" id="WP_178357175.1">
    <property type="nucleotide sequence ID" value="NZ_JABFYL010000005.1"/>
</dbReference>
<keyword evidence="1" id="KW-1133">Transmembrane helix</keyword>
<evidence type="ECO:0000313" key="2">
    <source>
        <dbReference type="EMBL" id="NVN48742.1"/>
    </source>
</evidence>
<gene>
    <name evidence="2" type="ORF">HLY00_4902</name>
</gene>
<dbReference type="AlphaFoldDB" id="A0A850PFA7"/>
<feature type="transmembrane region" description="Helical" evidence="1">
    <location>
        <begin position="20"/>
        <end position="39"/>
    </location>
</feature>
<protein>
    <submittedName>
        <fullName evidence="2">Uncharacterized protein</fullName>
    </submittedName>
</protein>
<evidence type="ECO:0000313" key="3">
    <source>
        <dbReference type="Proteomes" id="UP000570517"/>
    </source>
</evidence>
<comment type="caution">
    <text evidence="2">The sequence shown here is derived from an EMBL/GenBank/DDBJ whole genome shotgun (WGS) entry which is preliminary data.</text>
</comment>
<organism evidence="2 3">
    <name type="scientific">Mycolicibacterium hippocampi</name>
    <dbReference type="NCBI Taxonomy" id="659824"/>
    <lineage>
        <taxon>Bacteria</taxon>
        <taxon>Bacillati</taxon>
        <taxon>Actinomycetota</taxon>
        <taxon>Actinomycetes</taxon>
        <taxon>Mycobacteriales</taxon>
        <taxon>Mycobacteriaceae</taxon>
        <taxon>Mycolicibacterium</taxon>
    </lineage>
</organism>
<accession>A0A850PFA7</accession>
<dbReference type="EMBL" id="JABFYL010000005">
    <property type="protein sequence ID" value="NVN48742.1"/>
    <property type="molecule type" value="Genomic_DNA"/>
</dbReference>
<reference evidence="2 3" key="1">
    <citation type="submission" date="2020-05" db="EMBL/GenBank/DDBJ databases">
        <title>Draft genome sequence of Mycobacterium hippocampi DL, isolated from European seabass, Dicentrarchus labrax, reared in fish farms.</title>
        <authorList>
            <person name="Stathopoulou P."/>
            <person name="Asimakis E."/>
            <person name="Tzokas K."/>
            <person name="Batargias C."/>
            <person name="Tsiamis G."/>
        </authorList>
    </citation>
    <scope>NUCLEOTIDE SEQUENCE [LARGE SCALE GENOMIC DNA]</scope>
    <source>
        <strain evidence="2 3">DL</strain>
    </source>
</reference>
<dbReference type="Proteomes" id="UP000570517">
    <property type="component" value="Unassembled WGS sequence"/>
</dbReference>
<keyword evidence="1" id="KW-0812">Transmembrane</keyword>
<evidence type="ECO:0000256" key="1">
    <source>
        <dbReference type="SAM" id="Phobius"/>
    </source>
</evidence>
<sequence length="80" mass="8385">MADLAEGTYSPDDPFNETVATTGLFLIFTAIIALAFALASWGMAETLIAIFAGVFAVVSFTASILCFFSQSTEIPVEAPA</sequence>